<evidence type="ECO:0000256" key="7">
    <source>
        <dbReference type="SAM" id="Phobius"/>
    </source>
</evidence>
<keyword evidence="3" id="KW-0547">Nucleotide-binding</keyword>
<gene>
    <name evidence="10" type="ORF">QEZ41_03055</name>
</gene>
<dbReference type="SUPFAM" id="SSF90123">
    <property type="entry name" value="ABC transporter transmembrane region"/>
    <property type="match status" value="1"/>
</dbReference>
<dbReference type="InterPro" id="IPR003593">
    <property type="entry name" value="AAA+_ATPase"/>
</dbReference>
<organism evidence="10 11">
    <name type="scientific">Thiopseudomonas acetoxidans</name>
    <dbReference type="NCBI Taxonomy" id="3041622"/>
    <lineage>
        <taxon>Bacteria</taxon>
        <taxon>Pseudomonadati</taxon>
        <taxon>Pseudomonadota</taxon>
        <taxon>Gammaproteobacteria</taxon>
        <taxon>Pseudomonadales</taxon>
        <taxon>Pseudomonadaceae</taxon>
        <taxon>Thiopseudomonas</taxon>
    </lineage>
</organism>
<evidence type="ECO:0000313" key="10">
    <source>
        <dbReference type="EMBL" id="MDM7857261.1"/>
    </source>
</evidence>
<evidence type="ECO:0000259" key="8">
    <source>
        <dbReference type="PROSITE" id="PS50893"/>
    </source>
</evidence>
<dbReference type="RefSeq" id="WP_289409909.1">
    <property type="nucleotide sequence ID" value="NZ_JAUCDY010000002.1"/>
</dbReference>
<dbReference type="Gene3D" id="3.40.50.300">
    <property type="entry name" value="P-loop containing nucleotide triphosphate hydrolases"/>
    <property type="match status" value="1"/>
</dbReference>
<keyword evidence="6 7" id="KW-0472">Membrane</keyword>
<feature type="transmembrane region" description="Helical" evidence="7">
    <location>
        <begin position="140"/>
        <end position="160"/>
    </location>
</feature>
<evidence type="ECO:0000256" key="1">
    <source>
        <dbReference type="ARBA" id="ARBA00004651"/>
    </source>
</evidence>
<dbReference type="PROSITE" id="PS00211">
    <property type="entry name" value="ABC_TRANSPORTER_1"/>
    <property type="match status" value="1"/>
</dbReference>
<keyword evidence="11" id="KW-1185">Reference proteome</keyword>
<evidence type="ECO:0000259" key="9">
    <source>
        <dbReference type="PROSITE" id="PS50929"/>
    </source>
</evidence>
<dbReference type="GO" id="GO:0005524">
    <property type="term" value="F:ATP binding"/>
    <property type="evidence" value="ECO:0007669"/>
    <property type="project" value="UniProtKB-KW"/>
</dbReference>
<evidence type="ECO:0000313" key="11">
    <source>
        <dbReference type="Proteomes" id="UP001241056"/>
    </source>
</evidence>
<keyword evidence="2 7" id="KW-0812">Transmembrane</keyword>
<evidence type="ECO:0000256" key="6">
    <source>
        <dbReference type="ARBA" id="ARBA00023136"/>
    </source>
</evidence>
<dbReference type="InterPro" id="IPR027417">
    <property type="entry name" value="P-loop_NTPase"/>
</dbReference>
<dbReference type="Pfam" id="PF00005">
    <property type="entry name" value="ABC_tran"/>
    <property type="match status" value="1"/>
</dbReference>
<comment type="subcellular location">
    <subcellularLocation>
        <location evidence="1">Cell membrane</location>
        <topology evidence="1">Multi-pass membrane protein</topology>
    </subcellularLocation>
</comment>
<dbReference type="PROSITE" id="PS50929">
    <property type="entry name" value="ABC_TM1F"/>
    <property type="match status" value="1"/>
</dbReference>
<dbReference type="PROSITE" id="PS50893">
    <property type="entry name" value="ABC_TRANSPORTER_2"/>
    <property type="match status" value="1"/>
</dbReference>
<dbReference type="InterPro" id="IPR011527">
    <property type="entry name" value="ABC1_TM_dom"/>
</dbReference>
<feature type="transmembrane region" description="Helical" evidence="7">
    <location>
        <begin position="280"/>
        <end position="307"/>
    </location>
</feature>
<evidence type="ECO:0000256" key="5">
    <source>
        <dbReference type="ARBA" id="ARBA00022989"/>
    </source>
</evidence>
<dbReference type="Gene3D" id="1.20.1560.10">
    <property type="entry name" value="ABC transporter type 1, transmembrane domain"/>
    <property type="match status" value="1"/>
</dbReference>
<protein>
    <submittedName>
        <fullName evidence="10">ATP-binding cassette domain-containing protein</fullName>
    </submittedName>
</protein>
<feature type="domain" description="ABC transporter" evidence="8">
    <location>
        <begin position="336"/>
        <end position="542"/>
    </location>
</feature>
<feature type="transmembrane region" description="Helical" evidence="7">
    <location>
        <begin position="20"/>
        <end position="38"/>
    </location>
</feature>
<comment type="caution">
    <text evidence="10">The sequence shown here is derived from an EMBL/GenBank/DDBJ whole genome shotgun (WGS) entry which is preliminary data.</text>
</comment>
<dbReference type="EMBL" id="JAUCDY010000002">
    <property type="protein sequence ID" value="MDM7857261.1"/>
    <property type="molecule type" value="Genomic_DNA"/>
</dbReference>
<evidence type="ECO:0000256" key="3">
    <source>
        <dbReference type="ARBA" id="ARBA00022741"/>
    </source>
</evidence>
<dbReference type="SUPFAM" id="SSF52540">
    <property type="entry name" value="P-loop containing nucleoside triphosphate hydrolases"/>
    <property type="match status" value="1"/>
</dbReference>
<sequence length="545" mass="59915">MHPDFEPIRLRSLLASRKGAWGLSLLLGWLTLLAVVGLLAISGWFITASAAAGLVVAGAYQFDFFRPAALIRLAAMTRTAGRYAERLSSHNAALALLQDLRCRLFAKLAKSPWQQGQVSAKQQHRLIGDIDLLDQFPLSVIAPWFWALSILAVIGMFYYWLAPSLFWLALPSLLLAGLALQALLSRQLVRLAQQDTELVEARKVFLLESLQMRAQLVIWQQWARRTEQFSASDQAYLQQHQYQQRVSSALLMWQQWGLGFGLLLLLWQGGVLVQQQQLDISWLVAALLAYLACFEILAPLTASATALGHSQAARDRLNQLGSAEPEPQAASLVLGTQSPSLQLDALQWSFTQAQPLTLNVQAGEMLLLSGASGGGKTSLLETLAGYLTPVSGRCTLNGEAYSQQSVRPHMAYLPQQFDLFNLSLADNLRLGNPQASDAQLWEALAKVALDDWAAAQPLQLQTPLGEYGLEVSGGQARRIALARLLLRQQAVMLLDEPFAGLDEQTAQQVMNTVIEHQRQGVLVVVSHSWPAGVLNLPQVQQIVIT</sequence>
<dbReference type="PANTHER" id="PTHR43394">
    <property type="entry name" value="ATP-DEPENDENT PERMEASE MDL1, MITOCHONDRIAL"/>
    <property type="match status" value="1"/>
</dbReference>
<keyword evidence="4 10" id="KW-0067">ATP-binding</keyword>
<dbReference type="PANTHER" id="PTHR43394:SF1">
    <property type="entry name" value="ATP-BINDING CASSETTE SUB-FAMILY B MEMBER 10, MITOCHONDRIAL"/>
    <property type="match status" value="1"/>
</dbReference>
<feature type="domain" description="ABC transmembrane type-1" evidence="9">
    <location>
        <begin position="23"/>
        <end position="309"/>
    </location>
</feature>
<keyword evidence="5 7" id="KW-1133">Transmembrane helix</keyword>
<dbReference type="InterPro" id="IPR003439">
    <property type="entry name" value="ABC_transporter-like_ATP-bd"/>
</dbReference>
<name>A0ABT7SM45_9GAMM</name>
<feature type="transmembrane region" description="Helical" evidence="7">
    <location>
        <begin position="249"/>
        <end position="268"/>
    </location>
</feature>
<dbReference type="InterPro" id="IPR017871">
    <property type="entry name" value="ABC_transporter-like_CS"/>
</dbReference>
<proteinExistence type="predicted"/>
<evidence type="ECO:0000256" key="4">
    <source>
        <dbReference type="ARBA" id="ARBA00022840"/>
    </source>
</evidence>
<dbReference type="InterPro" id="IPR036640">
    <property type="entry name" value="ABC1_TM_sf"/>
</dbReference>
<reference evidence="10 11" key="1">
    <citation type="submission" date="2023-06" db="EMBL/GenBank/DDBJ databases">
        <title>Thiopseudomonas sp. CY1220 draft genome sequence.</title>
        <authorList>
            <person name="Zhao G."/>
            <person name="An M."/>
        </authorList>
    </citation>
    <scope>NUCLEOTIDE SEQUENCE [LARGE SCALE GENOMIC DNA]</scope>
    <source>
        <strain evidence="10 11">CY1220</strain>
    </source>
</reference>
<evidence type="ECO:0000256" key="2">
    <source>
        <dbReference type="ARBA" id="ARBA00022692"/>
    </source>
</evidence>
<accession>A0ABT7SM45</accession>
<dbReference type="InterPro" id="IPR039421">
    <property type="entry name" value="Type_1_exporter"/>
</dbReference>
<dbReference type="Proteomes" id="UP001241056">
    <property type="component" value="Unassembled WGS sequence"/>
</dbReference>
<dbReference type="SMART" id="SM00382">
    <property type="entry name" value="AAA"/>
    <property type="match status" value="1"/>
</dbReference>
<feature type="transmembrane region" description="Helical" evidence="7">
    <location>
        <begin position="166"/>
        <end position="184"/>
    </location>
</feature>